<dbReference type="SMART" id="SM00220">
    <property type="entry name" value="S_TKc"/>
    <property type="match status" value="1"/>
</dbReference>
<dbReference type="PANTHER" id="PTHR24355:SF18">
    <property type="entry name" value="G PROTEIN-COUPLED RECEPTOR KINASE"/>
    <property type="match status" value="1"/>
</dbReference>
<evidence type="ECO:0000259" key="12">
    <source>
        <dbReference type="PROSITE" id="PS50132"/>
    </source>
</evidence>
<feature type="binding site" evidence="8">
    <location>
        <position position="787"/>
    </location>
    <ligand>
        <name>ATP</name>
        <dbReference type="ChEBI" id="CHEBI:30616"/>
    </ligand>
</feature>
<comment type="caution">
    <text evidence="14">The sequence shown here is derived from an EMBL/GenBank/DDBJ whole genome shotgun (WGS) entry which is preliminary data.</text>
</comment>
<feature type="domain" description="RGS" evidence="12">
    <location>
        <begin position="644"/>
        <end position="743"/>
    </location>
</feature>
<reference evidence="15" key="2">
    <citation type="journal article" date="2015" name="PLoS Genet.">
        <title>Genome Sequence and Transcriptome Analyses of Chrysochromulina tobin: Metabolic Tools for Enhanced Algal Fitness in the Prominent Order Prymnesiales (Haptophyceae).</title>
        <authorList>
            <person name="Hovde B.T."/>
            <person name="Deodato C.R."/>
            <person name="Hunsperger H.M."/>
            <person name="Ryken S.A."/>
            <person name="Yost W."/>
            <person name="Jha R.K."/>
            <person name="Patterson J."/>
            <person name="Monnat R.J. Jr."/>
            <person name="Barlow S.B."/>
            <person name="Starkenburg S.R."/>
            <person name="Cattolico R.A."/>
        </authorList>
    </citation>
    <scope>NUCLEOTIDE SEQUENCE</scope>
    <source>
        <strain evidence="15">CCMP291</strain>
    </source>
</reference>
<dbReference type="Gene3D" id="3.30.200.20">
    <property type="entry name" value="Phosphorylase Kinase, domain 1"/>
    <property type="match status" value="1"/>
</dbReference>
<dbReference type="SUPFAM" id="SSF51206">
    <property type="entry name" value="cAMP-binding domain-like"/>
    <property type="match status" value="2"/>
</dbReference>
<dbReference type="PROSITE" id="PS50132">
    <property type="entry name" value="RGS"/>
    <property type="match status" value="1"/>
</dbReference>
<dbReference type="InterPro" id="IPR014710">
    <property type="entry name" value="RmlC-like_jellyroll"/>
</dbReference>
<evidence type="ECO:0000256" key="2">
    <source>
        <dbReference type="ARBA" id="ARBA00022535"/>
    </source>
</evidence>
<sequence>MGANQSVSLLSKGSSAEKIMHFFLRAGKQRTLQRGDRLIVDGQNVSSVFLIVEGEIVIMMRERRGAYKSIGTRGKGSLLGELSFLLGQTATVTLEASSDTVTVIDVPQYELMQMLSSNPQLAGGFFRLLGGMLAERISEISAGMRNSLFQSAAPQPRWGGGGRSDAALAILPESLDRPSREVAIGFGLPANLELVLHCDCAVSIEENSVVDGQSHSGKLYLFKTHACFDFALFGFSSHRVIALADVLSVRLPDAAFVEGRGSGSSSPVPSKWQGVIDIECKSLSLSLVVSASIRDHVSRSIESARVQAMDMSELSKIQKAEQEECAPEVVTADMRGSGVVDNAVLVMMKGSDSANAVGAHVGGGVAGGAANLAVHSELAKLTQEQWRLFLRGADSLRLKRGHLVIKEGDDQRALYQVVDGSCRVELQLKGRAQSVCVGHRTAGEVFGERSLLLGGTAAASVVVDSDEAVLLRLRADYLQTLFEGNDELMGKFFCLLAVDQAKRLSRLNRDFASDYKEVVLPERAPIDMRHILSNPAYLTIFTRYVRSLDQQAPPPTAPASAPISIFKPEAAARAEEAPADGARAPSPPANRSDERGVLGSLFGFASRLSMVAMPRAVSKDTSAAELAPLPKVLAFTLGGVPMHQLEFVTELRAIRAEPDPQLVLALVRQTFAKFLAPDAPRAIGCLMASSINELEAHVAADAPAMAPAKLRTIFDPVQQAVTGALEAACLAGFLASSQYNYVLSLLQKTLVVPSMEQFKAIKILGEGGFGQVLEVVKRDCGKVYAMKVMKKSELKGGFGQGADWREIVLLEKQLHAKMHHALVVNLAYSFQNAAYVVLVMDACPGGDLSVFALTDERLTPSQVRFVGLEVTCMLGYLHSLFILYRDLKPENLLLDAAGHVRLIDFGLAVGGTGSMPFSAELCGTPCYMAPEVRHGRRKGAPKYSGPADWYTLGVLLYEMTEQQLPYGDEPRFIDHKVEWRKPYLLNEEGRRDEQLHDLIRQLTEWKVEKRLGGGKHANTPAAFAMVKAHKYWRNPEWELVDQARLPSPLRSYVEDRSRMKEAEHKLRKKQRAAVDVAVRMADSESKVQSAPSTQHDSIVINGWDFVSKHAIEAEYVEFMESSVSLL</sequence>
<dbReference type="InterPro" id="IPR044926">
    <property type="entry name" value="RGS_subdomain_2"/>
</dbReference>
<feature type="domain" description="Cyclic nucleotide-binding" evidence="11">
    <location>
        <begin position="30"/>
        <end position="99"/>
    </location>
</feature>
<feature type="region of interest" description="Disordered" evidence="9">
    <location>
        <begin position="574"/>
        <end position="595"/>
    </location>
</feature>
<accession>A0A0M0LRP3</accession>
<keyword evidence="1" id="KW-0723">Serine/threonine-protein kinase</keyword>
<dbReference type="GO" id="GO:0005524">
    <property type="term" value="F:ATP binding"/>
    <property type="evidence" value="ECO:0007669"/>
    <property type="project" value="UniProtKB-UniRule"/>
</dbReference>
<dbReference type="InterPro" id="IPR008271">
    <property type="entry name" value="Ser/Thr_kinase_AS"/>
</dbReference>
<evidence type="ECO:0000259" key="11">
    <source>
        <dbReference type="PROSITE" id="PS50042"/>
    </source>
</evidence>
<dbReference type="PANTHER" id="PTHR24355">
    <property type="entry name" value="G PROTEIN-COUPLED RECEPTOR KINASE/RIBOSOMAL PROTEIN S6 KINASE"/>
    <property type="match status" value="1"/>
</dbReference>
<dbReference type="SUPFAM" id="SSF56112">
    <property type="entry name" value="Protein kinase-like (PK-like)"/>
    <property type="match status" value="1"/>
</dbReference>
<dbReference type="PROSITE" id="PS00108">
    <property type="entry name" value="PROTEIN_KINASE_ST"/>
    <property type="match status" value="1"/>
</dbReference>
<evidence type="ECO:0000313" key="14">
    <source>
        <dbReference type="EMBL" id="KOO53408.1"/>
    </source>
</evidence>
<evidence type="ECO:0000256" key="8">
    <source>
        <dbReference type="PROSITE-ProRule" id="PRU10141"/>
    </source>
</evidence>
<gene>
    <name evidence="13" type="ORF">Ctob_009469</name>
    <name evidence="14" type="ORF">Ctob_015443</name>
</gene>
<keyword evidence="6 8" id="KW-0067">ATP-binding</keyword>
<dbReference type="InterPro" id="IPR016137">
    <property type="entry name" value="RGS"/>
</dbReference>
<dbReference type="EMBL" id="JWZX01001826">
    <property type="protein sequence ID" value="KOO32212.1"/>
    <property type="molecule type" value="Genomic_DNA"/>
</dbReference>
<evidence type="ECO:0000256" key="6">
    <source>
        <dbReference type="ARBA" id="ARBA00022840"/>
    </source>
</evidence>
<evidence type="ECO:0000256" key="4">
    <source>
        <dbReference type="ARBA" id="ARBA00022741"/>
    </source>
</evidence>
<dbReference type="AlphaFoldDB" id="A0A0M0LRP3"/>
<evidence type="ECO:0000313" key="13">
    <source>
        <dbReference type="EMBL" id="KOO32212.1"/>
    </source>
</evidence>
<dbReference type="InterPro" id="IPR011009">
    <property type="entry name" value="Kinase-like_dom_sf"/>
</dbReference>
<dbReference type="GO" id="GO:0030553">
    <property type="term" value="F:cGMP binding"/>
    <property type="evidence" value="ECO:0007669"/>
    <property type="project" value="UniProtKB-KW"/>
</dbReference>
<dbReference type="InterPro" id="IPR000719">
    <property type="entry name" value="Prot_kinase_dom"/>
</dbReference>
<dbReference type="CDD" id="cd00038">
    <property type="entry name" value="CAP_ED"/>
    <property type="match status" value="2"/>
</dbReference>
<feature type="domain" description="Cyclic nucleotide-binding" evidence="11">
    <location>
        <begin position="377"/>
        <end position="481"/>
    </location>
</feature>
<dbReference type="EMBL" id="JWZX01000241">
    <property type="protein sequence ID" value="KOO53408.1"/>
    <property type="molecule type" value="Genomic_DNA"/>
</dbReference>
<evidence type="ECO:0000256" key="3">
    <source>
        <dbReference type="ARBA" id="ARBA00022679"/>
    </source>
</evidence>
<proteinExistence type="predicted"/>
<evidence type="ECO:0000259" key="10">
    <source>
        <dbReference type="PROSITE" id="PS50011"/>
    </source>
</evidence>
<feature type="domain" description="Protein kinase" evidence="10">
    <location>
        <begin position="758"/>
        <end position="1032"/>
    </location>
</feature>
<dbReference type="InterPro" id="IPR036305">
    <property type="entry name" value="RGS_sf"/>
</dbReference>
<dbReference type="InterPro" id="IPR000595">
    <property type="entry name" value="cNMP-bd_dom"/>
</dbReference>
<keyword evidence="5 14" id="KW-0418">Kinase</keyword>
<protein>
    <submittedName>
        <fullName evidence="14">Serine threonine-protein kinase gad8</fullName>
    </submittedName>
</protein>
<dbReference type="InterPro" id="IPR018490">
    <property type="entry name" value="cNMP-bd_dom_sf"/>
</dbReference>
<dbReference type="Pfam" id="PF00069">
    <property type="entry name" value="Pkinase"/>
    <property type="match status" value="1"/>
</dbReference>
<dbReference type="SMART" id="SM00100">
    <property type="entry name" value="cNMP"/>
    <property type="match status" value="2"/>
</dbReference>
<keyword evidence="7" id="KW-0142">cGMP-binding</keyword>
<keyword evidence="2" id="KW-0140">cGMP</keyword>
<evidence type="ECO:0000256" key="1">
    <source>
        <dbReference type="ARBA" id="ARBA00022527"/>
    </source>
</evidence>
<dbReference type="Gene3D" id="2.60.120.10">
    <property type="entry name" value="Jelly Rolls"/>
    <property type="match status" value="2"/>
</dbReference>
<dbReference type="GO" id="GO:0004674">
    <property type="term" value="F:protein serine/threonine kinase activity"/>
    <property type="evidence" value="ECO:0007669"/>
    <property type="project" value="UniProtKB-KW"/>
</dbReference>
<evidence type="ECO:0000256" key="9">
    <source>
        <dbReference type="SAM" id="MobiDB-lite"/>
    </source>
</evidence>
<organism evidence="14 15">
    <name type="scientific">Chrysochromulina tobinii</name>
    <dbReference type="NCBI Taxonomy" id="1460289"/>
    <lineage>
        <taxon>Eukaryota</taxon>
        <taxon>Haptista</taxon>
        <taxon>Haptophyta</taxon>
        <taxon>Prymnesiophyceae</taxon>
        <taxon>Prymnesiales</taxon>
        <taxon>Chrysochromulinaceae</taxon>
        <taxon>Chrysochromulina</taxon>
    </lineage>
</organism>
<dbReference type="PROSITE" id="PS00107">
    <property type="entry name" value="PROTEIN_KINASE_ATP"/>
    <property type="match status" value="1"/>
</dbReference>
<dbReference type="Gene3D" id="1.10.510.10">
    <property type="entry name" value="Transferase(Phosphotransferase) domain 1"/>
    <property type="match status" value="1"/>
</dbReference>
<keyword evidence="15" id="KW-1185">Reference proteome</keyword>
<name>A0A0M0LRP3_9EUKA</name>
<dbReference type="PROSITE" id="PS50011">
    <property type="entry name" value="PROTEIN_KINASE_DOM"/>
    <property type="match status" value="1"/>
</dbReference>
<reference evidence="14" key="1">
    <citation type="submission" date="2014-12" db="EMBL/GenBank/DDBJ databases">
        <title>Draft genome of the oleaginous, mixotrophic haptophyte, Chrysochromulina tobin.</title>
        <authorList>
            <person name="Hovde B.T."/>
            <person name="Starkenburg S.R."/>
            <person name="Cattolico R.A."/>
        </authorList>
    </citation>
    <scope>NUCLEOTIDE SEQUENCE</scope>
    <source>
        <strain evidence="14">CCMP291</strain>
    </source>
</reference>
<dbReference type="InterPro" id="IPR017441">
    <property type="entry name" value="Protein_kinase_ATP_BS"/>
</dbReference>
<evidence type="ECO:0000313" key="15">
    <source>
        <dbReference type="Proteomes" id="UP000037460"/>
    </source>
</evidence>
<evidence type="ECO:0000256" key="7">
    <source>
        <dbReference type="ARBA" id="ARBA00022992"/>
    </source>
</evidence>
<keyword evidence="3" id="KW-0808">Transferase</keyword>
<dbReference type="Proteomes" id="UP000037460">
    <property type="component" value="Unassembled WGS sequence"/>
</dbReference>
<dbReference type="SUPFAM" id="SSF48097">
    <property type="entry name" value="Regulator of G-protein signaling, RGS"/>
    <property type="match status" value="1"/>
</dbReference>
<evidence type="ECO:0000256" key="5">
    <source>
        <dbReference type="ARBA" id="ARBA00022777"/>
    </source>
</evidence>
<keyword evidence="4 8" id="KW-0547">Nucleotide-binding</keyword>
<dbReference type="PROSITE" id="PS50042">
    <property type="entry name" value="CNMP_BINDING_3"/>
    <property type="match status" value="2"/>
</dbReference>
<dbReference type="Gene3D" id="1.10.167.10">
    <property type="entry name" value="Regulator of G-protein Signalling 4, domain 2"/>
    <property type="match status" value="1"/>
</dbReference>
<dbReference type="Pfam" id="PF00027">
    <property type="entry name" value="cNMP_binding"/>
    <property type="match status" value="2"/>
</dbReference>